<dbReference type="AlphaFoldDB" id="A0A640KHB0"/>
<protein>
    <submittedName>
        <fullName evidence="1">40S ribosomal protein S11, putative</fullName>
    </submittedName>
</protein>
<reference evidence="1" key="1">
    <citation type="submission" date="2019-11" db="EMBL/GenBank/DDBJ databases">
        <title>Leishmania tarentolae CDS.</title>
        <authorList>
            <person name="Goto Y."/>
            <person name="Yamagishi J."/>
        </authorList>
    </citation>
    <scope>NUCLEOTIDE SEQUENCE [LARGE SCALE GENOMIC DNA]</scope>
    <source>
        <strain evidence="1">Parrot Tar II</strain>
    </source>
</reference>
<gene>
    <name evidence="1" type="ORF">LtaPh_2117461</name>
</gene>
<sequence length="198" mass="21409">MSKNRESPFGLVLRELLAHLVGRALRHHLQDVVADCLAQRAALTNDDLITLLRVEGRAAVHGQRLVALLVPLVLLDEVQVVAADDDGAVHLGGVHNTAQDAAADHHVAREGALAIDVLAIQRLRRGLEAQTNLLGVADVAGLVDVLATRAVHVLIHRRLALVRLLVLDGGIHRMRVVVLGRNRHGCFCRKSEGGFRTS</sequence>
<evidence type="ECO:0000313" key="1">
    <source>
        <dbReference type="EMBL" id="GET88415.1"/>
    </source>
</evidence>
<accession>A0A640KHB0</accession>
<keyword evidence="1" id="KW-0687">Ribonucleoprotein</keyword>
<keyword evidence="2" id="KW-1185">Reference proteome</keyword>
<name>A0A640KHB0_LEITA</name>
<dbReference type="EMBL" id="BLBS01000028">
    <property type="protein sequence ID" value="GET88415.1"/>
    <property type="molecule type" value="Genomic_DNA"/>
</dbReference>
<keyword evidence="1" id="KW-0689">Ribosomal protein</keyword>
<dbReference type="VEuPathDB" id="TriTrypDB:LtaPh_2117461"/>
<dbReference type="Proteomes" id="UP000419144">
    <property type="component" value="Unassembled WGS sequence"/>
</dbReference>
<proteinExistence type="predicted"/>
<evidence type="ECO:0000313" key="2">
    <source>
        <dbReference type="Proteomes" id="UP000419144"/>
    </source>
</evidence>
<comment type="caution">
    <text evidence="1">The sequence shown here is derived from an EMBL/GenBank/DDBJ whole genome shotgun (WGS) entry which is preliminary data.</text>
</comment>
<organism evidence="1 2">
    <name type="scientific">Leishmania tarentolae</name>
    <name type="common">Sauroleishmania tarentolae</name>
    <dbReference type="NCBI Taxonomy" id="5689"/>
    <lineage>
        <taxon>Eukaryota</taxon>
        <taxon>Discoba</taxon>
        <taxon>Euglenozoa</taxon>
        <taxon>Kinetoplastea</taxon>
        <taxon>Metakinetoplastina</taxon>
        <taxon>Trypanosomatida</taxon>
        <taxon>Trypanosomatidae</taxon>
        <taxon>Leishmaniinae</taxon>
        <taxon>Leishmania</taxon>
        <taxon>lizard Leishmania</taxon>
    </lineage>
</organism>
<dbReference type="GO" id="GO:0005840">
    <property type="term" value="C:ribosome"/>
    <property type="evidence" value="ECO:0007669"/>
    <property type="project" value="UniProtKB-KW"/>
</dbReference>